<evidence type="ECO:0000256" key="1">
    <source>
        <dbReference type="SAM" id="MobiDB-lite"/>
    </source>
</evidence>
<proteinExistence type="predicted"/>
<dbReference type="AlphaFoldDB" id="A0A7S1YW15"/>
<accession>A0A7S1YW15</accession>
<feature type="compositionally biased region" description="Basic and acidic residues" evidence="1">
    <location>
        <begin position="1"/>
        <end position="11"/>
    </location>
</feature>
<feature type="compositionally biased region" description="Polar residues" evidence="1">
    <location>
        <begin position="50"/>
        <end position="68"/>
    </location>
</feature>
<sequence>MPHSNDRDKKFTNSPQNMHQSEYPDASLQCHSKRHKPNGDNVNKFDPSARLNSSSTPANGQSSSSSYPGTRWPHAAGQMTEKDSMNKDAYEERNAPAPYGVPLSASYPPTTWTDYRNSHHPQVYPPENLRSPQTPYHPEHHYGNAPSGNFQQANSTRALNKRPIPEATTPYQLPLKYQDASLRHYGQYSDRITRYQEPYASQKHYQRSTPVSHAHSTSAPTPLPPDTTQTETVARADPTASYHNNPLPSHYMPNPSTFTHGSPIARHTGPIPPYGPHSYHGNGQGPPPQHLEYGMMLSQGASMHQQYQFSQPSRSILTLAMEEDENWLSEFLCFVRQHCTEVVCASEKDVISRMNSKKVVLGQVGIRCQFCAHLSHKQRGGRSSTFPSSLSRIYQSLTMMIRDHFVGCPGMPPDLKAKYKDLKGNTSQGVDGSKQYWVDSAKQLGLIDTEDGIFFKDRRHFGSTQSQWSEKGTLK</sequence>
<feature type="region of interest" description="Disordered" evidence="1">
    <location>
        <begin position="201"/>
        <end position="230"/>
    </location>
</feature>
<name>A0A7S1YW15_9STRA</name>
<organism evidence="2">
    <name type="scientific">Ditylum brightwellii</name>
    <dbReference type="NCBI Taxonomy" id="49249"/>
    <lineage>
        <taxon>Eukaryota</taxon>
        <taxon>Sar</taxon>
        <taxon>Stramenopiles</taxon>
        <taxon>Ochrophyta</taxon>
        <taxon>Bacillariophyta</taxon>
        <taxon>Mediophyceae</taxon>
        <taxon>Lithodesmiophycidae</taxon>
        <taxon>Lithodesmiales</taxon>
        <taxon>Lithodesmiaceae</taxon>
        <taxon>Ditylum</taxon>
    </lineage>
</organism>
<protein>
    <submittedName>
        <fullName evidence="2">Uncharacterized protein</fullName>
    </submittedName>
</protein>
<evidence type="ECO:0000313" key="2">
    <source>
        <dbReference type="EMBL" id="CAD9320842.1"/>
    </source>
</evidence>
<gene>
    <name evidence="2" type="ORF">DBRI1063_LOCUS6173</name>
</gene>
<reference evidence="2" key="1">
    <citation type="submission" date="2021-01" db="EMBL/GenBank/DDBJ databases">
        <authorList>
            <person name="Corre E."/>
            <person name="Pelletier E."/>
            <person name="Niang G."/>
            <person name="Scheremetjew M."/>
            <person name="Finn R."/>
            <person name="Kale V."/>
            <person name="Holt S."/>
            <person name="Cochrane G."/>
            <person name="Meng A."/>
            <person name="Brown T."/>
            <person name="Cohen L."/>
        </authorList>
    </citation>
    <scope>NUCLEOTIDE SEQUENCE</scope>
    <source>
        <strain evidence="2">Pop2</strain>
    </source>
</reference>
<feature type="region of interest" description="Disordered" evidence="1">
    <location>
        <begin position="1"/>
        <end position="84"/>
    </location>
</feature>
<dbReference type="EMBL" id="HBGN01009633">
    <property type="protein sequence ID" value="CAD9320842.1"/>
    <property type="molecule type" value="Transcribed_RNA"/>
</dbReference>
<feature type="compositionally biased region" description="Polar residues" evidence="1">
    <location>
        <begin position="207"/>
        <end position="230"/>
    </location>
</feature>
<feature type="region of interest" description="Disordered" evidence="1">
    <location>
        <begin position="112"/>
        <end position="154"/>
    </location>
</feature>